<dbReference type="KEGG" id="vg:55012975"/>
<organism evidence="1 2">
    <name type="scientific">Gordonia phage GodonK</name>
    <dbReference type="NCBI Taxonomy" id="2562192"/>
    <lineage>
        <taxon>Viruses</taxon>
        <taxon>Duplodnaviria</taxon>
        <taxon>Heunggongvirae</taxon>
        <taxon>Uroviricota</taxon>
        <taxon>Caudoviricetes</taxon>
        <taxon>Godonkavirus</taxon>
        <taxon>Godonkavirus godonK</taxon>
    </lineage>
</organism>
<keyword evidence="2" id="KW-1185">Reference proteome</keyword>
<dbReference type="RefSeq" id="YP_009821511.1">
    <property type="nucleotide sequence ID" value="NC_048176.1"/>
</dbReference>
<evidence type="ECO:0000313" key="1">
    <source>
        <dbReference type="EMBL" id="QBZ72746.1"/>
    </source>
</evidence>
<reference evidence="1 2" key="1">
    <citation type="submission" date="2019-03" db="EMBL/GenBank/DDBJ databases">
        <authorList>
            <person name="Douthitt C."/>
            <person name="D'Elia T."/>
            <person name="Bockoras C."/>
            <person name="Boss C."/>
            <person name="Clemons M."/>
            <person name="Green W."/>
            <person name="Harel H."/>
            <person name="Larralde J."/>
            <person name="Lopez M."/>
            <person name="Magana D."/>
            <person name="Miguel M."/>
            <person name="Muschweck L."/>
            <person name="Olivos K."/>
            <person name="Racette D."/>
            <person name="Reynolds M."/>
            <person name="Ru Y."/>
            <person name="Santana M."/>
            <person name="Simon R."/>
            <person name="Smotrilla K."/>
            <person name="Sufficool B."/>
            <person name="Tamayo B."/>
            <person name="Tirado E."/>
            <person name="Vajanyi M."/>
            <person name="Weger M."/>
            <person name="Wehr A."/>
            <person name="Whitaker K."/>
            <person name="Garlena R.A."/>
            <person name="Russell D.A."/>
            <person name="Pope W.H."/>
            <person name="Jacobs-Sera D."/>
            <person name="Hatfull G.F."/>
        </authorList>
    </citation>
    <scope>NUCLEOTIDE SEQUENCE [LARGE SCALE GENOMIC DNA]</scope>
</reference>
<evidence type="ECO:0000313" key="2">
    <source>
        <dbReference type="Proteomes" id="UP000297070"/>
    </source>
</evidence>
<dbReference type="Proteomes" id="UP000297070">
    <property type="component" value="Segment"/>
</dbReference>
<protein>
    <submittedName>
        <fullName evidence="1">Uncharacterized protein</fullName>
    </submittedName>
</protein>
<name>A0A4D6E2A9_9CAUD</name>
<proteinExistence type="predicted"/>
<sequence>MNMLSKLTPPFFFCCGWWSPWCVIDTIAHEVFDLSYQTRMDENGDVHDTNNHSFWHWICDKHDDKIRGD</sequence>
<dbReference type="GeneID" id="55012975"/>
<dbReference type="EMBL" id="MK620899">
    <property type="protein sequence ID" value="QBZ72746.1"/>
    <property type="molecule type" value="Genomic_DNA"/>
</dbReference>
<accession>A0A4D6E2A9</accession>
<gene>
    <name evidence="1" type="primary">139</name>
    <name evidence="1" type="ORF">SEA_GODONK_139</name>
</gene>